<dbReference type="InterPro" id="IPR001223">
    <property type="entry name" value="Glyco_hydro18_cat"/>
</dbReference>
<dbReference type="Gene3D" id="3.20.20.80">
    <property type="entry name" value="Glycosidases"/>
    <property type="match status" value="1"/>
</dbReference>
<dbReference type="OrthoDB" id="3012298at2759"/>
<sequence length="297" mass="32753">MSLSEHNCRPRIVCYHQTHFHNSTFVSLLPLLTQKTAVTHIILAAIHLNQPAGNITINDDVWNSPKYNPLWSEVHTLQLAGIRVMGMLGGAAQGSFSALDGDLQSFNTYYTPLRDMIRSVNLNGLDLDVEEAISLGGIIRLVDRLHADFGPSFVITLAPVATALQGQQNLSGFDHEVLEKGLGHKISWYNTQFYCGWGSVASTIDYERILGRGWPPNKIVVGLVTNPANGQGWVGDDVLRITLTALLEKYPDFGGVMGWEYFNSITETSPAVGRPWCWAQLMTDILRPGFLISSSVT</sequence>
<dbReference type="PANTHER" id="PTHR45708">
    <property type="entry name" value="ENDOCHITINASE"/>
    <property type="match status" value="1"/>
</dbReference>
<dbReference type="Proteomes" id="UP000250140">
    <property type="component" value="Unassembled WGS sequence"/>
</dbReference>
<evidence type="ECO:0000313" key="3">
    <source>
        <dbReference type="Proteomes" id="UP000250140"/>
    </source>
</evidence>
<name>A0A8E2EQ77_9PEZI</name>
<dbReference type="AlphaFoldDB" id="A0A8E2EQ77"/>
<feature type="domain" description="GH18" evidence="1">
    <location>
        <begin position="10"/>
        <end position="275"/>
    </location>
</feature>
<reference evidence="2 3" key="1">
    <citation type="journal article" date="2016" name="Nat. Commun.">
        <title>Ectomycorrhizal ecology is imprinted in the genome of the dominant symbiotic fungus Cenococcum geophilum.</title>
        <authorList>
            <consortium name="DOE Joint Genome Institute"/>
            <person name="Peter M."/>
            <person name="Kohler A."/>
            <person name="Ohm R.A."/>
            <person name="Kuo A."/>
            <person name="Krutzmann J."/>
            <person name="Morin E."/>
            <person name="Arend M."/>
            <person name="Barry K.W."/>
            <person name="Binder M."/>
            <person name="Choi C."/>
            <person name="Clum A."/>
            <person name="Copeland A."/>
            <person name="Grisel N."/>
            <person name="Haridas S."/>
            <person name="Kipfer T."/>
            <person name="LaButti K."/>
            <person name="Lindquist E."/>
            <person name="Lipzen A."/>
            <person name="Maire R."/>
            <person name="Meier B."/>
            <person name="Mihaltcheva S."/>
            <person name="Molinier V."/>
            <person name="Murat C."/>
            <person name="Poggeler S."/>
            <person name="Quandt C.A."/>
            <person name="Sperisen C."/>
            <person name="Tritt A."/>
            <person name="Tisserant E."/>
            <person name="Crous P.W."/>
            <person name="Henrissat B."/>
            <person name="Nehls U."/>
            <person name="Egli S."/>
            <person name="Spatafora J.W."/>
            <person name="Grigoriev I.V."/>
            <person name="Martin F.M."/>
        </authorList>
    </citation>
    <scope>NUCLEOTIDE SEQUENCE [LARGE SCALE GENOMIC DNA]</scope>
    <source>
        <strain evidence="2 3">CBS 207.34</strain>
    </source>
</reference>
<proteinExistence type="predicted"/>
<evidence type="ECO:0000259" key="1">
    <source>
        <dbReference type="PROSITE" id="PS51910"/>
    </source>
</evidence>
<dbReference type="EMBL" id="KV750967">
    <property type="protein sequence ID" value="OCL02353.1"/>
    <property type="molecule type" value="Genomic_DNA"/>
</dbReference>
<keyword evidence="2" id="KW-0378">Hydrolase</keyword>
<dbReference type="GO" id="GO:0004568">
    <property type="term" value="F:chitinase activity"/>
    <property type="evidence" value="ECO:0007669"/>
    <property type="project" value="TreeGrafter"/>
</dbReference>
<keyword evidence="3" id="KW-1185">Reference proteome</keyword>
<protein>
    <submittedName>
        <fullName evidence="2">Glycoside hydrolase family 18 protein</fullName>
    </submittedName>
</protein>
<organism evidence="2 3">
    <name type="scientific">Glonium stellatum</name>
    <dbReference type="NCBI Taxonomy" id="574774"/>
    <lineage>
        <taxon>Eukaryota</taxon>
        <taxon>Fungi</taxon>
        <taxon>Dikarya</taxon>
        <taxon>Ascomycota</taxon>
        <taxon>Pezizomycotina</taxon>
        <taxon>Dothideomycetes</taxon>
        <taxon>Pleosporomycetidae</taxon>
        <taxon>Gloniales</taxon>
        <taxon>Gloniaceae</taxon>
        <taxon>Glonium</taxon>
    </lineage>
</organism>
<dbReference type="Pfam" id="PF00704">
    <property type="entry name" value="Glyco_hydro_18"/>
    <property type="match status" value="1"/>
</dbReference>
<dbReference type="PROSITE" id="PS51910">
    <property type="entry name" value="GH18_2"/>
    <property type="match status" value="1"/>
</dbReference>
<dbReference type="InterPro" id="IPR050542">
    <property type="entry name" value="Glycosyl_Hydrlase18_Chitinase"/>
</dbReference>
<dbReference type="SUPFAM" id="SSF51445">
    <property type="entry name" value="(Trans)glycosidases"/>
    <property type="match status" value="1"/>
</dbReference>
<dbReference type="PANTHER" id="PTHR45708:SF60">
    <property type="entry name" value="III CHITINASE, PUTATIVE (AFU_ORTHOLOGUE AFUA_5G03850)-RELATED"/>
    <property type="match status" value="1"/>
</dbReference>
<dbReference type="InterPro" id="IPR017853">
    <property type="entry name" value="GH"/>
</dbReference>
<evidence type="ECO:0000313" key="2">
    <source>
        <dbReference type="EMBL" id="OCL02353.1"/>
    </source>
</evidence>
<accession>A0A8E2EQ77</accession>
<dbReference type="GO" id="GO:0005576">
    <property type="term" value="C:extracellular region"/>
    <property type="evidence" value="ECO:0007669"/>
    <property type="project" value="TreeGrafter"/>
</dbReference>
<dbReference type="GO" id="GO:0005975">
    <property type="term" value="P:carbohydrate metabolic process"/>
    <property type="evidence" value="ECO:0007669"/>
    <property type="project" value="InterPro"/>
</dbReference>
<gene>
    <name evidence="2" type="ORF">AOQ84DRAFT_401269</name>
</gene>